<dbReference type="eggNOG" id="COG4186">
    <property type="taxonomic scope" value="Bacteria"/>
</dbReference>
<evidence type="ECO:0000256" key="1">
    <source>
        <dbReference type="ARBA" id="ARBA00008950"/>
    </source>
</evidence>
<dbReference type="PATRIC" id="fig|1224163.3.peg.994"/>
<dbReference type="Proteomes" id="UP000015388">
    <property type="component" value="Chromosome"/>
</dbReference>
<dbReference type="HOGENOM" id="CLU_092313_3_0_11"/>
<keyword evidence="4" id="KW-1185">Reference proteome</keyword>
<dbReference type="RefSeq" id="WP_020934402.1">
    <property type="nucleotide sequence ID" value="NC_021915.1"/>
</dbReference>
<dbReference type="STRING" id="1224163.B841_04970"/>
<dbReference type="Pfam" id="PF12850">
    <property type="entry name" value="Metallophos_2"/>
    <property type="match status" value="1"/>
</dbReference>
<protein>
    <submittedName>
        <fullName evidence="3">Metallophosphoesterase</fullName>
    </submittedName>
</protein>
<proteinExistence type="inferred from homology"/>
<name>S5STJ6_9CORY</name>
<evidence type="ECO:0000313" key="4">
    <source>
        <dbReference type="Proteomes" id="UP000015388"/>
    </source>
</evidence>
<comment type="similarity">
    <text evidence="1">Belongs to the metallophosphoesterase superfamily. YfcE family.</text>
</comment>
<evidence type="ECO:0000313" key="3">
    <source>
        <dbReference type="EMBL" id="AGS34469.1"/>
    </source>
</evidence>
<dbReference type="SUPFAM" id="SSF56300">
    <property type="entry name" value="Metallo-dependent phosphatases"/>
    <property type="match status" value="1"/>
</dbReference>
<dbReference type="KEGG" id="cmd:B841_04970"/>
<dbReference type="Gene3D" id="3.60.21.10">
    <property type="match status" value="1"/>
</dbReference>
<dbReference type="InterPro" id="IPR024654">
    <property type="entry name" value="Calcineurin-like_PHP_lpxH"/>
</dbReference>
<reference evidence="3 4" key="1">
    <citation type="submission" date="2012-11" db="EMBL/GenBank/DDBJ databases">
        <title>The complete genome sequence of Corynebacterium maris Coryn-1 (=DSM 45190).</title>
        <authorList>
            <person name="Schaffert L."/>
            <person name="Albersmeier A."/>
            <person name="Kalinowski J."/>
            <person name="Ruckert C."/>
        </authorList>
    </citation>
    <scope>NUCLEOTIDE SEQUENCE [LARGE SCALE GENOMIC DNA]</scope>
    <source>
        <strain evidence="4">Coryn-1</strain>
    </source>
</reference>
<feature type="domain" description="Calcineurin-like phosphoesterase" evidence="2">
    <location>
        <begin position="46"/>
        <end position="167"/>
    </location>
</feature>
<gene>
    <name evidence="3" type="ORF">B841_04970</name>
</gene>
<dbReference type="InterPro" id="IPR029052">
    <property type="entry name" value="Metallo-depent_PP-like"/>
</dbReference>
<sequence length="198" mass="22154">MLRLKEHGGAVDFLTSDHHFGHKRISAFAGRGYDDRLDDMKEMMIQRWNDVVSPSDTVLHLGDFALGPRSKTLRAAQRLNGVILFMPGNHDAVSQLCGGRRRKLYETHFVELLPETGDRLVTAAGNEAVVSHYPFDDPYASDAMRALMPHDDGQVLLVHGHTHQRDTVRGRQFHVGVDSHDFLPVPAARVAEWIDANA</sequence>
<accession>S5STJ6</accession>
<evidence type="ECO:0000259" key="2">
    <source>
        <dbReference type="Pfam" id="PF12850"/>
    </source>
</evidence>
<organism evidence="3 4">
    <name type="scientific">Corynebacterium maris DSM 45190</name>
    <dbReference type="NCBI Taxonomy" id="1224163"/>
    <lineage>
        <taxon>Bacteria</taxon>
        <taxon>Bacillati</taxon>
        <taxon>Actinomycetota</taxon>
        <taxon>Actinomycetes</taxon>
        <taxon>Mycobacteriales</taxon>
        <taxon>Corynebacteriaceae</taxon>
        <taxon>Corynebacterium</taxon>
    </lineage>
</organism>
<dbReference type="AlphaFoldDB" id="S5STJ6"/>
<dbReference type="EMBL" id="CP003924">
    <property type="protein sequence ID" value="AGS34469.1"/>
    <property type="molecule type" value="Genomic_DNA"/>
</dbReference>